<dbReference type="InterPro" id="IPR003675">
    <property type="entry name" value="Rce1/LyrA-like_dom"/>
</dbReference>
<sequence length="275" mass="31675">MNTKYTYRPVRFYVTTILATWGFWFCALIFKEGFICTLTMLLGLLSPAIIALITVFGSKSKELKADFKRKIFRFYKLRPKYIFAAVIVFALIVGCSILLSTFWGQSLNQFSVTEGFSFTGAGVTSAFLTILLASVLEEVGWRGYGEDSIAQYCSWFKESIIFGFVWALWHLPLFFIPGTYHYGIREMNVLYMFNFFISVIPFGFITTWVYVKNNRSMLASIIFHLFVNFMQEKIAMTQTTKCVETICVTLAAAIIVFTNKDLFFEKRHIGRILES</sequence>
<dbReference type="EMBL" id="ATFF01000006">
    <property type="protein sequence ID" value="EPF31921.1"/>
    <property type="molecule type" value="Genomic_DNA"/>
</dbReference>
<evidence type="ECO:0000313" key="4">
    <source>
        <dbReference type="Proteomes" id="UP000014541"/>
    </source>
</evidence>
<dbReference type="OrthoDB" id="9777755at2"/>
<feature type="domain" description="CAAX prenyl protease 2/Lysostaphin resistance protein A-like" evidence="2">
    <location>
        <begin position="124"/>
        <end position="230"/>
    </location>
</feature>
<feature type="transmembrane region" description="Helical" evidence="1">
    <location>
        <begin position="42"/>
        <end position="60"/>
    </location>
</feature>
<evidence type="ECO:0000256" key="1">
    <source>
        <dbReference type="SAM" id="Phobius"/>
    </source>
</evidence>
<keyword evidence="1" id="KW-0472">Membrane</keyword>
<evidence type="ECO:0000313" key="3">
    <source>
        <dbReference type="EMBL" id="EPF31921.1"/>
    </source>
</evidence>
<feature type="transmembrane region" description="Helical" evidence="1">
    <location>
        <begin position="81"/>
        <end position="103"/>
    </location>
</feature>
<dbReference type="HOGENOM" id="CLU_064706_2_0_12"/>
<dbReference type="AlphaFoldDB" id="S3K4K4"/>
<feature type="transmembrane region" description="Helical" evidence="1">
    <location>
        <begin position="189"/>
        <end position="211"/>
    </location>
</feature>
<reference evidence="3 4" key="1">
    <citation type="submission" date="2013-04" db="EMBL/GenBank/DDBJ databases">
        <title>The Genome Sequence of Treponema maltophilum ATCC 51939.</title>
        <authorList>
            <consortium name="The Broad Institute Genomics Platform"/>
            <person name="Earl A."/>
            <person name="Ward D."/>
            <person name="Feldgarden M."/>
            <person name="Gevers D."/>
            <person name="Leonetti C."/>
            <person name="Blanton J.M."/>
            <person name="Dewhirst F.E."/>
            <person name="Izard J."/>
            <person name="Walker B."/>
            <person name="Young S."/>
            <person name="Zeng Q."/>
            <person name="Gargeya S."/>
            <person name="Fitzgerald M."/>
            <person name="Haas B."/>
            <person name="Abouelleil A."/>
            <person name="Allen A.W."/>
            <person name="Alvarado L."/>
            <person name="Arachchi H.M."/>
            <person name="Berlin A.M."/>
            <person name="Chapman S.B."/>
            <person name="Gainer-Dewar J."/>
            <person name="Goldberg J."/>
            <person name="Griggs A."/>
            <person name="Gujja S."/>
            <person name="Hansen M."/>
            <person name="Howarth C."/>
            <person name="Imamovic A."/>
            <person name="Ireland A."/>
            <person name="Larimer J."/>
            <person name="McCowan C."/>
            <person name="Murphy C."/>
            <person name="Pearson M."/>
            <person name="Poon T.W."/>
            <person name="Priest M."/>
            <person name="Roberts A."/>
            <person name="Saif S."/>
            <person name="Shea T."/>
            <person name="Sisk P."/>
            <person name="Sykes S."/>
            <person name="Wortman J."/>
            <person name="Nusbaum C."/>
            <person name="Birren B."/>
        </authorList>
    </citation>
    <scope>NUCLEOTIDE SEQUENCE [LARGE SCALE GENOMIC DNA]</scope>
    <source>
        <strain evidence="3 4">ATCC 51939</strain>
    </source>
</reference>
<dbReference type="GO" id="GO:0080120">
    <property type="term" value="P:CAAX-box protein maturation"/>
    <property type="evidence" value="ECO:0007669"/>
    <property type="project" value="UniProtKB-ARBA"/>
</dbReference>
<dbReference type="PATRIC" id="fig|1125699.3.peg.2293"/>
<protein>
    <recommendedName>
        <fullName evidence="2">CAAX prenyl protease 2/Lysostaphin resistance protein A-like domain-containing protein</fullName>
    </recommendedName>
</protein>
<dbReference type="GO" id="GO:0004175">
    <property type="term" value="F:endopeptidase activity"/>
    <property type="evidence" value="ECO:0007669"/>
    <property type="project" value="UniProtKB-ARBA"/>
</dbReference>
<keyword evidence="1" id="KW-1133">Transmembrane helix</keyword>
<dbReference type="PANTHER" id="PTHR35797">
    <property type="entry name" value="PROTEASE-RELATED"/>
    <property type="match status" value="1"/>
</dbReference>
<organism evidence="3 4">
    <name type="scientific">Treponema maltophilum ATCC 51939</name>
    <dbReference type="NCBI Taxonomy" id="1125699"/>
    <lineage>
        <taxon>Bacteria</taxon>
        <taxon>Pseudomonadati</taxon>
        <taxon>Spirochaetota</taxon>
        <taxon>Spirochaetia</taxon>
        <taxon>Spirochaetales</taxon>
        <taxon>Treponemataceae</taxon>
        <taxon>Treponema</taxon>
    </lineage>
</organism>
<feature type="transmembrane region" description="Helical" evidence="1">
    <location>
        <begin position="160"/>
        <end position="183"/>
    </location>
</feature>
<accession>S3K4K4</accession>
<dbReference type="eggNOG" id="COG1266">
    <property type="taxonomic scope" value="Bacteria"/>
</dbReference>
<evidence type="ECO:0000259" key="2">
    <source>
        <dbReference type="Pfam" id="PF02517"/>
    </source>
</evidence>
<keyword evidence="4" id="KW-1185">Reference proteome</keyword>
<gene>
    <name evidence="3" type="ORF">HMPREF9194_02276</name>
</gene>
<feature type="transmembrane region" description="Helical" evidence="1">
    <location>
        <begin position="115"/>
        <end position="139"/>
    </location>
</feature>
<dbReference type="PANTHER" id="PTHR35797:SF1">
    <property type="entry name" value="PROTEASE"/>
    <property type="match status" value="1"/>
</dbReference>
<dbReference type="InterPro" id="IPR042150">
    <property type="entry name" value="MmRce1-like"/>
</dbReference>
<dbReference type="STRING" id="1125699.HMPREF9194_02276"/>
<dbReference type="Pfam" id="PF02517">
    <property type="entry name" value="Rce1-like"/>
    <property type="match status" value="1"/>
</dbReference>
<proteinExistence type="predicted"/>
<keyword evidence="1" id="KW-0812">Transmembrane</keyword>
<name>S3K4K4_TREMA</name>
<feature type="transmembrane region" description="Helical" evidence="1">
    <location>
        <begin position="12"/>
        <end position="30"/>
    </location>
</feature>
<dbReference type="Proteomes" id="UP000014541">
    <property type="component" value="Unassembled WGS sequence"/>
</dbReference>
<comment type="caution">
    <text evidence="3">The sequence shown here is derived from an EMBL/GenBank/DDBJ whole genome shotgun (WGS) entry which is preliminary data.</text>
</comment>
<dbReference type="RefSeq" id="WP_016526529.1">
    <property type="nucleotide sequence ID" value="NZ_KE332518.1"/>
</dbReference>